<dbReference type="EMBL" id="BMMA01000003">
    <property type="protein sequence ID" value="GGI74229.1"/>
    <property type="molecule type" value="Genomic_DNA"/>
</dbReference>
<dbReference type="EMBL" id="BMLZ01000016">
    <property type="protein sequence ID" value="GGP29847.1"/>
    <property type="molecule type" value="Genomic_DNA"/>
</dbReference>
<name>A0AAV4K2A2_9DEIO</name>
<organism evidence="1 4">
    <name type="scientific">Deinococcus wulumuqiensis</name>
    <dbReference type="NCBI Taxonomy" id="980427"/>
    <lineage>
        <taxon>Bacteria</taxon>
        <taxon>Thermotogati</taxon>
        <taxon>Deinococcota</taxon>
        <taxon>Deinococci</taxon>
        <taxon>Deinococcales</taxon>
        <taxon>Deinococcaceae</taxon>
        <taxon>Deinococcus</taxon>
    </lineage>
</organism>
<accession>A0AAV4K2A2</accession>
<reference evidence="1" key="2">
    <citation type="journal article" date="2014" name="Int. J. Syst. Evol. Microbiol.">
        <title>Complete genome sequence of Corynebacterium casei LMG S-19264T (=DSM 44701T), isolated from a smear-ripened cheese.</title>
        <authorList>
            <consortium name="US DOE Joint Genome Institute (JGI-PGF)"/>
            <person name="Walter F."/>
            <person name="Albersmeier A."/>
            <person name="Kalinowski J."/>
            <person name="Ruckert C."/>
        </authorList>
    </citation>
    <scope>NUCLEOTIDE SEQUENCE</scope>
    <source>
        <strain evidence="1">CGMCC 1.8885</strain>
    </source>
</reference>
<proteinExistence type="predicted"/>
<dbReference type="InterPro" id="IPR024220">
    <property type="entry name" value="DUF3780"/>
</dbReference>
<dbReference type="Proteomes" id="UP000630135">
    <property type="component" value="Unassembled WGS sequence"/>
</dbReference>
<comment type="caution">
    <text evidence="1">The sequence shown here is derived from an EMBL/GenBank/DDBJ whole genome shotgun (WGS) entry which is preliminary data.</text>
</comment>
<dbReference type="Pfam" id="PF12635">
    <property type="entry name" value="DUF3780"/>
    <property type="match status" value="1"/>
</dbReference>
<dbReference type="GeneID" id="59164304"/>
<reference evidence="2" key="1">
    <citation type="journal article" date="2014" name="Int. J. Syst. Evol. Microbiol.">
        <title>Complete genome of a new Firmicutes species belonging to the dominant human colonic microbiota ('Ruminococcus bicirculans') reveals two chromosomes and a selective capacity to utilize plant glucans.</title>
        <authorList>
            <consortium name="NISC Comparative Sequencing Program"/>
            <person name="Wegmann U."/>
            <person name="Louis P."/>
            <person name="Goesmann A."/>
            <person name="Henrissat B."/>
            <person name="Duncan S.H."/>
            <person name="Flint H.J."/>
        </authorList>
    </citation>
    <scope>NUCLEOTIDE SEQUENCE</scope>
    <source>
        <strain evidence="2">CGMCC 1.8884</strain>
    </source>
</reference>
<evidence type="ECO:0000313" key="4">
    <source>
        <dbReference type="Proteomes" id="UP000652720"/>
    </source>
</evidence>
<evidence type="ECO:0000313" key="1">
    <source>
        <dbReference type="EMBL" id="GGI74229.1"/>
    </source>
</evidence>
<sequence length="209" mass="23674">MTKQSTTATLGHFDAPNVERPHMLVSVPSSKKELVQFYEVRENLSGRLVQTLRAQLTHKQWASVSRTAEFTFNEQLREAGERPGRFLKTGDSRLSINNLGKELMVLVWAAEDATEDELEIIRVSWQRLHRIERWWLFNQTVALNGDLRGRGKGWRAALRLMLAATPTGPGSETAVNDPETTLKLMPTRTVKTKNGKNSMEPMFKKAKSA</sequence>
<reference evidence="1" key="4">
    <citation type="submission" date="2023-08" db="EMBL/GenBank/DDBJ databases">
        <authorList>
            <person name="Sun Q."/>
            <person name="Zhou Y."/>
        </authorList>
    </citation>
    <scope>NUCLEOTIDE SEQUENCE</scope>
    <source>
        <strain evidence="2">CGMCC 1.8884</strain>
        <strain evidence="1">CGMCC 1.8885</strain>
    </source>
</reference>
<dbReference type="Proteomes" id="UP000652720">
    <property type="component" value="Unassembled WGS sequence"/>
</dbReference>
<evidence type="ECO:0000313" key="2">
    <source>
        <dbReference type="EMBL" id="GGP29847.1"/>
    </source>
</evidence>
<gene>
    <name evidence="2" type="ORF">GCM10008021_14980</name>
    <name evidence="1" type="ORF">GCM10010914_05340</name>
</gene>
<dbReference type="RefSeq" id="WP_017869319.1">
    <property type="nucleotide sequence ID" value="NZ_BMLZ01000016.1"/>
</dbReference>
<protein>
    <recommendedName>
        <fullName evidence="5">DUF3780 domain-containing protein</fullName>
    </recommendedName>
</protein>
<keyword evidence="3" id="KW-1185">Reference proteome</keyword>
<evidence type="ECO:0008006" key="5">
    <source>
        <dbReference type="Google" id="ProtNLM"/>
    </source>
</evidence>
<dbReference type="AlphaFoldDB" id="A0AAV4K2A2"/>
<reference evidence="3" key="3">
    <citation type="journal article" date="2019" name="Int. J. Syst. Evol. Microbiol.">
        <title>The Global Catalogue of Microorganisms (GCM) 10K type strain sequencing project: providing services to taxonomists for standard genome sequencing and annotation.</title>
        <authorList>
            <consortium name="The Broad Institute Genomics Platform"/>
            <consortium name="The Broad Institute Genome Sequencing Center for Infectious Disease"/>
            <person name="Wu L."/>
            <person name="Ma J."/>
        </authorList>
    </citation>
    <scope>NUCLEOTIDE SEQUENCE [LARGE SCALE GENOMIC DNA]</scope>
    <source>
        <strain evidence="3">CGMCC 1.8884</strain>
    </source>
</reference>
<evidence type="ECO:0000313" key="3">
    <source>
        <dbReference type="Proteomes" id="UP000630135"/>
    </source>
</evidence>